<protein>
    <submittedName>
        <fullName evidence="8">Periplasmic dipeptide transport protein</fullName>
    </submittedName>
</protein>
<name>A0A7U7I7I7_9GAMM</name>
<dbReference type="GO" id="GO:1904680">
    <property type="term" value="F:peptide transmembrane transporter activity"/>
    <property type="evidence" value="ECO:0007669"/>
    <property type="project" value="TreeGrafter"/>
</dbReference>
<dbReference type="PANTHER" id="PTHR30290:SF38">
    <property type="entry name" value="D,D-DIPEPTIDE-BINDING PERIPLASMIC PROTEIN DDPA-RELATED"/>
    <property type="match status" value="1"/>
</dbReference>
<organism evidence="8 9">
    <name type="scientific">Zestomonas carbonaria</name>
    <dbReference type="NCBI Taxonomy" id="2762745"/>
    <lineage>
        <taxon>Bacteria</taxon>
        <taxon>Pseudomonadati</taxon>
        <taxon>Pseudomonadota</taxon>
        <taxon>Gammaproteobacteria</taxon>
        <taxon>Pseudomonadales</taxon>
        <taxon>Pseudomonadaceae</taxon>
        <taxon>Zestomonas</taxon>
    </lineage>
</organism>
<dbReference type="SUPFAM" id="SSF53850">
    <property type="entry name" value="Periplasmic binding protein-like II"/>
    <property type="match status" value="1"/>
</dbReference>
<evidence type="ECO:0000313" key="9">
    <source>
        <dbReference type="Proteomes" id="UP000583387"/>
    </source>
</evidence>
<evidence type="ECO:0000256" key="6">
    <source>
        <dbReference type="SAM" id="SignalP"/>
    </source>
</evidence>
<dbReference type="Gene3D" id="3.90.76.10">
    <property type="entry name" value="Dipeptide-binding Protein, Domain 1"/>
    <property type="match status" value="1"/>
</dbReference>
<evidence type="ECO:0000313" key="8">
    <source>
        <dbReference type="EMBL" id="CAD5106299.1"/>
    </source>
</evidence>
<dbReference type="Gene3D" id="3.40.190.10">
    <property type="entry name" value="Periplasmic binding protein-like II"/>
    <property type="match status" value="1"/>
</dbReference>
<sequence length="525" mass="57457">MRLAALPLLFAPLMAQAAVLSVCTEASPEGFDVVQYNSLTTTNASADALMNRLVDFDAASGELMPSLAESWEISADGLSYLFKLRPGVKFQRTDWFTPSRELNADDVLFSFRRMLDPAHPWHKTAPGGYPHAQSMQLPGLIKDIEAPDPLSVRFTLNHPDATFLATLSMGFASIYSAEYADRLLAAGTPEKLNIQPVGTGPFVLKRFQKDALVRYTANPDYFAGKPAVDALVFAITPDANVRLQKLRRGECHIALSPKPLDVRSAAGDPALQVLETPAFMTAFVALNSQHPPLDKLEVRQAINLAFDKASYLKAVFEDGATSASGPYPPNTWSHADELPGYPHDPERARALLAKAGLAEGFRTTIWTRPSSSLLNPNPSLGAQLLQADLAEVGIQAEIRMVEWGELIRRAKAGEHDLLFMGWAGDNGDPDNFLTPQFSCAAVQSGTNFARYCDPALDTLIADGKRNAEQAERSRLYKEAQAIIQRQALWLPLAHPQASVLARKEVTGYQVSPFGRQDFSRVGLQR</sequence>
<dbReference type="FunFam" id="3.40.190.10:FF:000036">
    <property type="entry name" value="Dipeptide ABC transporter, substrate-binding protein"/>
    <property type="match status" value="1"/>
</dbReference>
<evidence type="ECO:0000256" key="3">
    <source>
        <dbReference type="ARBA" id="ARBA00022729"/>
    </source>
</evidence>
<dbReference type="Pfam" id="PF00496">
    <property type="entry name" value="SBP_bac_5"/>
    <property type="match status" value="1"/>
</dbReference>
<dbReference type="InterPro" id="IPR039424">
    <property type="entry name" value="SBP_5"/>
</dbReference>
<dbReference type="InterPro" id="IPR000914">
    <property type="entry name" value="SBP_5_dom"/>
</dbReference>
<dbReference type="GO" id="GO:0042938">
    <property type="term" value="P:dipeptide transport"/>
    <property type="evidence" value="ECO:0007669"/>
    <property type="project" value="TreeGrafter"/>
</dbReference>
<dbReference type="AlphaFoldDB" id="A0A7U7I7I7"/>
<dbReference type="GO" id="GO:0043190">
    <property type="term" value="C:ATP-binding cassette (ABC) transporter complex"/>
    <property type="evidence" value="ECO:0007669"/>
    <property type="project" value="InterPro"/>
</dbReference>
<dbReference type="RefSeq" id="WP_187669666.1">
    <property type="nucleotide sequence ID" value="NZ_CAJFCI010000017.1"/>
</dbReference>
<evidence type="ECO:0000256" key="2">
    <source>
        <dbReference type="ARBA" id="ARBA00022448"/>
    </source>
</evidence>
<keyword evidence="3 6" id="KW-0732">Signal</keyword>
<gene>
    <name evidence="8" type="primary">dppA_1</name>
    <name evidence="8" type="ORF">PSEWESI4_00559</name>
</gene>
<keyword evidence="2" id="KW-0813">Transport</keyword>
<dbReference type="EMBL" id="CAJFCI010000017">
    <property type="protein sequence ID" value="CAD5106299.1"/>
    <property type="molecule type" value="Genomic_DNA"/>
</dbReference>
<dbReference type="GO" id="GO:0015031">
    <property type="term" value="P:protein transport"/>
    <property type="evidence" value="ECO:0007669"/>
    <property type="project" value="UniProtKB-KW"/>
</dbReference>
<keyword evidence="5" id="KW-0653">Protein transport</keyword>
<comment type="caution">
    <text evidence="8">The sequence shown here is derived from an EMBL/GenBank/DDBJ whole genome shotgun (WGS) entry which is preliminary data.</text>
</comment>
<dbReference type="PIRSF" id="PIRSF002741">
    <property type="entry name" value="MppA"/>
    <property type="match status" value="1"/>
</dbReference>
<feature type="signal peptide" evidence="6">
    <location>
        <begin position="1"/>
        <end position="17"/>
    </location>
</feature>
<comment type="similarity">
    <text evidence="1">Belongs to the bacterial solute-binding protein 5 family.</text>
</comment>
<dbReference type="GO" id="GO:0030288">
    <property type="term" value="C:outer membrane-bounded periplasmic space"/>
    <property type="evidence" value="ECO:0007669"/>
    <property type="project" value="TreeGrafter"/>
</dbReference>
<evidence type="ECO:0000256" key="1">
    <source>
        <dbReference type="ARBA" id="ARBA00005695"/>
    </source>
</evidence>
<dbReference type="Proteomes" id="UP000583387">
    <property type="component" value="Unassembled WGS sequence"/>
</dbReference>
<feature type="chain" id="PRO_5030701093" evidence="6">
    <location>
        <begin position="18"/>
        <end position="525"/>
    </location>
</feature>
<dbReference type="PANTHER" id="PTHR30290">
    <property type="entry name" value="PERIPLASMIC BINDING COMPONENT OF ABC TRANSPORTER"/>
    <property type="match status" value="1"/>
</dbReference>
<dbReference type="CDD" id="cd08493">
    <property type="entry name" value="PBP2_DppA_like"/>
    <property type="match status" value="1"/>
</dbReference>
<proteinExistence type="inferred from homology"/>
<dbReference type="InterPro" id="IPR030678">
    <property type="entry name" value="Peptide/Ni-bd"/>
</dbReference>
<keyword evidence="9" id="KW-1185">Reference proteome</keyword>
<evidence type="ECO:0000256" key="4">
    <source>
        <dbReference type="ARBA" id="ARBA00022856"/>
    </source>
</evidence>
<reference evidence="8 9" key="1">
    <citation type="submission" date="2020-08" db="EMBL/GenBank/DDBJ databases">
        <authorList>
            <person name="Criscuolo A."/>
        </authorList>
    </citation>
    <scope>NUCLEOTIDE SEQUENCE [LARGE SCALE GENOMIC DNA]</scope>
    <source>
        <strain evidence="8">CIP111764</strain>
    </source>
</reference>
<feature type="domain" description="Solute-binding protein family 5" evidence="7">
    <location>
        <begin position="62"/>
        <end position="441"/>
    </location>
</feature>
<accession>A0A7U7I7I7</accession>
<dbReference type="Gene3D" id="3.10.105.10">
    <property type="entry name" value="Dipeptide-binding Protein, Domain 3"/>
    <property type="match status" value="1"/>
</dbReference>
<evidence type="ECO:0000256" key="5">
    <source>
        <dbReference type="ARBA" id="ARBA00022927"/>
    </source>
</evidence>
<evidence type="ECO:0000259" key="7">
    <source>
        <dbReference type="Pfam" id="PF00496"/>
    </source>
</evidence>
<keyword evidence="4" id="KW-0571">Peptide transport</keyword>